<evidence type="ECO:0000313" key="8">
    <source>
        <dbReference type="EMBL" id="KAF6023371.1"/>
    </source>
</evidence>
<comment type="catalytic activity">
    <reaction evidence="5">
        <text>Hydrolytically removes 5'-nucleotides successively from the 3'-hydroxy termini of 3'-hydroxy-terminated oligonucleotides.</text>
        <dbReference type="EC" id="3.1.4.1"/>
    </reaction>
</comment>
<dbReference type="OrthoDB" id="76364at2759"/>
<comment type="subcellular location">
    <subcellularLocation>
        <location evidence="5">Nucleus</location>
    </subcellularLocation>
</comment>
<keyword evidence="5" id="KW-0464">Manganese</keyword>
<dbReference type="PANTHER" id="PTHR15749:SF4">
    <property type="entry name" value="FANCONI-ASSOCIATED NUCLEASE 1"/>
    <property type="match status" value="1"/>
</dbReference>
<comment type="function">
    <text evidence="5">Nuclease required for the repair of DNA interstrand cross-links (ICL). Acts as a 5'-3' exonuclease that anchors at a cut end of DNA and cleaves DNA successively at every third nucleotide, allowing to excise an ICL from one strand through flanking incisions.</text>
</comment>
<feature type="compositionally biased region" description="Polar residues" evidence="6">
    <location>
        <begin position="211"/>
        <end position="236"/>
    </location>
</feature>
<name>A0A7J7JCN2_BUGNE</name>
<feature type="compositionally biased region" description="Polar residues" evidence="6">
    <location>
        <begin position="243"/>
        <end position="268"/>
    </location>
</feature>
<dbReference type="GO" id="GO:0008409">
    <property type="term" value="F:5'-3' exonuclease activity"/>
    <property type="evidence" value="ECO:0007669"/>
    <property type="project" value="TreeGrafter"/>
</dbReference>
<feature type="region of interest" description="Disordered" evidence="6">
    <location>
        <begin position="200"/>
        <end position="268"/>
    </location>
</feature>
<feature type="region of interest" description="Disordered" evidence="6">
    <location>
        <begin position="407"/>
        <end position="428"/>
    </location>
</feature>
<dbReference type="GO" id="GO:0005634">
    <property type="term" value="C:nucleus"/>
    <property type="evidence" value="ECO:0007669"/>
    <property type="project" value="UniProtKB-SubCell"/>
</dbReference>
<accession>A0A7J7JCN2</accession>
<comment type="similarity">
    <text evidence="5">Belongs to the FAN1 family.</text>
</comment>
<keyword evidence="5" id="KW-0227">DNA damage</keyword>
<protein>
    <recommendedName>
        <fullName evidence="5">Fanconi-associated nuclease</fullName>
        <ecNumber evidence="5">3.1.4.1</ecNumber>
    </recommendedName>
</protein>
<keyword evidence="4 5" id="KW-0460">Magnesium</keyword>
<dbReference type="Proteomes" id="UP000593567">
    <property type="component" value="Unassembled WGS sequence"/>
</dbReference>
<dbReference type="AlphaFoldDB" id="A0A7J7JCN2"/>
<evidence type="ECO:0000256" key="4">
    <source>
        <dbReference type="ARBA" id="ARBA00022842"/>
    </source>
</evidence>
<feature type="compositionally biased region" description="Low complexity" evidence="6">
    <location>
        <begin position="312"/>
        <end position="324"/>
    </location>
</feature>
<feature type="region of interest" description="Disordered" evidence="6">
    <location>
        <begin position="295"/>
        <end position="339"/>
    </location>
</feature>
<evidence type="ECO:0000256" key="5">
    <source>
        <dbReference type="RuleBase" id="RU365033"/>
    </source>
</evidence>
<feature type="region of interest" description="Disordered" evidence="6">
    <location>
        <begin position="153"/>
        <end position="188"/>
    </location>
</feature>
<comment type="cofactor">
    <cofactor evidence="5">
        <name>Mg(2+)</name>
        <dbReference type="ChEBI" id="CHEBI:18420"/>
    </cofactor>
    <cofactor evidence="5">
        <name>Mn(2+)</name>
        <dbReference type="ChEBI" id="CHEBI:29035"/>
    </cofactor>
</comment>
<gene>
    <name evidence="8" type="ORF">EB796_018328</name>
</gene>
<feature type="compositionally biased region" description="Polar residues" evidence="6">
    <location>
        <begin position="295"/>
        <end position="306"/>
    </location>
</feature>
<comment type="caution">
    <text evidence="8">The sequence shown here is derived from an EMBL/GenBank/DDBJ whole genome shotgun (WGS) entry which is preliminary data.</text>
</comment>
<organism evidence="8 9">
    <name type="scientific">Bugula neritina</name>
    <name type="common">Brown bryozoan</name>
    <name type="synonym">Sertularia neritina</name>
    <dbReference type="NCBI Taxonomy" id="10212"/>
    <lineage>
        <taxon>Eukaryota</taxon>
        <taxon>Metazoa</taxon>
        <taxon>Spiralia</taxon>
        <taxon>Lophotrochozoa</taxon>
        <taxon>Bryozoa</taxon>
        <taxon>Gymnolaemata</taxon>
        <taxon>Cheilostomatida</taxon>
        <taxon>Flustrina</taxon>
        <taxon>Buguloidea</taxon>
        <taxon>Bugulidae</taxon>
        <taxon>Bugula</taxon>
    </lineage>
</organism>
<keyword evidence="9" id="KW-1185">Reference proteome</keyword>
<dbReference type="GO" id="GO:0046872">
    <property type="term" value="F:metal ion binding"/>
    <property type="evidence" value="ECO:0007669"/>
    <property type="project" value="UniProtKB-KW"/>
</dbReference>
<keyword evidence="2 5" id="KW-0479">Metal-binding</keyword>
<keyword evidence="5" id="KW-0539">Nucleus</keyword>
<keyword evidence="3 5" id="KW-0378">Hydrolase</keyword>
<evidence type="ECO:0000313" key="9">
    <source>
        <dbReference type="Proteomes" id="UP000593567"/>
    </source>
</evidence>
<dbReference type="PANTHER" id="PTHR15749">
    <property type="entry name" value="FANCONI-ASSOCIATED NUCLEASE 1"/>
    <property type="match status" value="1"/>
</dbReference>
<dbReference type="InterPro" id="IPR033315">
    <property type="entry name" value="Fan1-like"/>
</dbReference>
<keyword evidence="5" id="KW-0234">DNA repair</keyword>
<dbReference type="InterPro" id="IPR014883">
    <property type="entry name" value="VRR_NUC"/>
</dbReference>
<dbReference type="EC" id="3.1.4.1" evidence="5"/>
<dbReference type="Pfam" id="PF08774">
    <property type="entry name" value="VRR_NUC"/>
    <property type="match status" value="1"/>
</dbReference>
<feature type="compositionally biased region" description="Polar residues" evidence="6">
    <location>
        <begin position="155"/>
        <end position="167"/>
    </location>
</feature>
<evidence type="ECO:0000256" key="1">
    <source>
        <dbReference type="ARBA" id="ARBA00022722"/>
    </source>
</evidence>
<dbReference type="GO" id="GO:0017108">
    <property type="term" value="F:5'-flap endonuclease activity"/>
    <property type="evidence" value="ECO:0007669"/>
    <property type="project" value="TreeGrafter"/>
</dbReference>
<evidence type="ECO:0000259" key="7">
    <source>
        <dbReference type="SMART" id="SM00990"/>
    </source>
</evidence>
<evidence type="ECO:0000256" key="3">
    <source>
        <dbReference type="ARBA" id="ARBA00022801"/>
    </source>
</evidence>
<dbReference type="SMART" id="SM00990">
    <property type="entry name" value="VRR_NUC"/>
    <property type="match status" value="1"/>
</dbReference>
<reference evidence="8" key="1">
    <citation type="submission" date="2020-06" db="EMBL/GenBank/DDBJ databases">
        <title>Draft genome of Bugula neritina, a colonial animal packing powerful symbionts and potential medicines.</title>
        <authorList>
            <person name="Rayko M."/>
        </authorList>
    </citation>
    <scope>NUCLEOTIDE SEQUENCE [LARGE SCALE GENOMIC DNA]</scope>
    <source>
        <strain evidence="8">Kwan_BN1</strain>
    </source>
</reference>
<dbReference type="EMBL" id="VXIV02002725">
    <property type="protein sequence ID" value="KAF6023371.1"/>
    <property type="molecule type" value="Genomic_DNA"/>
</dbReference>
<dbReference type="CDD" id="cd22326">
    <property type="entry name" value="FAN1-like"/>
    <property type="match status" value="1"/>
</dbReference>
<keyword evidence="1 5" id="KW-0540">Nuclease</keyword>
<evidence type="ECO:0000256" key="2">
    <source>
        <dbReference type="ARBA" id="ARBA00022723"/>
    </source>
</evidence>
<proteinExistence type="inferred from homology"/>
<dbReference type="Pfam" id="PF21170">
    <property type="entry name" value="FAN1_TPR"/>
    <property type="match status" value="1"/>
</dbReference>
<dbReference type="InterPro" id="IPR049132">
    <property type="entry name" value="FAN1-like_euk"/>
</dbReference>
<dbReference type="GO" id="GO:0036297">
    <property type="term" value="P:interstrand cross-link repair"/>
    <property type="evidence" value="ECO:0007669"/>
    <property type="project" value="InterPro"/>
</dbReference>
<evidence type="ECO:0000256" key="6">
    <source>
        <dbReference type="SAM" id="MobiDB-lite"/>
    </source>
</evidence>
<feature type="domain" description="VRR-NUC" evidence="7">
    <location>
        <begin position="987"/>
        <end position="1088"/>
    </location>
</feature>
<sequence length="1089" mass="123776">MTTCYIFFHARISYLKCNGKDCWELQKQSRRNLVQPNNNNAAATAVQEKQNNPIILAVSKRHRNDSGSLSAITKDIRGIKECSVPCLSLKLLDSQEYSDTEHGTGTNQLEAAEAGVDQSQVLNMDPEILHQPNTNSGNDSDTLDIDTSLLVKKANPTSNEPTTRNISPSPPKNSHVDDETSCLSSDSELSEEDVFTNVTRRAKEQRRYNRIANSHTPSSQTHKLLSHKTPQQSEQLASKCKLKQNNFDNNKQPLKSMKMTNTGGSSVKASKISTSDISILSETHTPSKVEAMLTHSTKTSSFSGNRVKTKSRISSSPSSTTSRSSLHEPNNTSTLVPLCKRQIEPTFSTHKKSLKLTPSKHKSVKDSVSVPNHVIKVEAKNIVENVANSGKITPDSELEELMLSLDESNTYSPSKQSNRIDNDRYSETTIPNDTSASFRAVESSGVGQAPQQTYYYFVNVRKAMDYVLGCPIDGRYFNADDIDIVANFYKCNEVVQMLYLRLLFRQHSWIPTTSIRYKEIPNIPYALTLLKEQRLVEDNRGELPLATLLEMLPTPKLKKVCKDMKLADTLKRADLIRSMVDHCMQKTQRTVCSLISIEKIMLGRVKKELPECYKLLDEPRDVFMRILMLYSLVFENISPHQDLTPSQLIFSMLREAIGQVKYPQVQLSRVNPIFLNRDYVVRRRQLQEMKDSLDSFLQKKNFKAGLQYVDKLKEMFKESLGNAALIKHDSELPYFLRRYTSSSLNVTCLMSAAEILEKLKKWVAATDVYRLILGQNIYNLNSRGHCYDRLALIYDFHIKDKAEALLVIKEALNDKYVRVGHRLSLFERLDRIRNSLKKQKDLLQTVEHLKHEPIQGPPTVTITGAGCSGAIPDTGRRNVFIHADDAGRVTARSVESVALDHYMSTYNLSKGMHRESSVFTTMFGLLFWDLIYKEGLPDTFISEYQHQPLDFQTDLFYETRKEDIDLRLQTIRSFKSQDMSSAVEFVWTEHYDKRSVCVDWSIFTSASDAVSLMLCLGTPVLAAICDRLVKNYRFCRSGFPDLTMWNPDTLKYKIVKLGPHDKLSSKQILWLDYFMKINADAEVCHVQVP</sequence>
<dbReference type="GO" id="GO:0070336">
    <property type="term" value="F:flap-structured DNA binding"/>
    <property type="evidence" value="ECO:0007669"/>
    <property type="project" value="TreeGrafter"/>
</dbReference>
<dbReference type="GO" id="GO:0004528">
    <property type="term" value="F:phosphodiesterase I activity"/>
    <property type="evidence" value="ECO:0007669"/>
    <property type="project" value="UniProtKB-EC"/>
</dbReference>
<dbReference type="InterPro" id="IPR049126">
    <property type="entry name" value="FAN1-like_TPR"/>
</dbReference>